<dbReference type="Gene3D" id="3.40.50.1220">
    <property type="entry name" value="TPP-binding domain"/>
    <property type="match status" value="1"/>
</dbReference>
<feature type="binding site" evidence="4">
    <location>
        <begin position="250"/>
        <end position="251"/>
    </location>
    <ligand>
        <name>FAD</name>
        <dbReference type="ChEBI" id="CHEBI:57692"/>
    </ligand>
</feature>
<dbReference type="Gene3D" id="3.40.50.620">
    <property type="entry name" value="HUPs"/>
    <property type="match status" value="1"/>
</dbReference>
<keyword evidence="3 4" id="KW-0274">FAD</keyword>
<feature type="binding site" evidence="4">
    <location>
        <begin position="264"/>
        <end position="268"/>
    </location>
    <ligand>
        <name>FAD</name>
        <dbReference type="ChEBI" id="CHEBI:57692"/>
    </ligand>
</feature>
<feature type="binding site" evidence="4">
    <location>
        <position position="302"/>
    </location>
    <ligand>
        <name>FAD</name>
        <dbReference type="ChEBI" id="CHEBI:57692"/>
    </ligand>
</feature>
<evidence type="ECO:0000313" key="8">
    <source>
        <dbReference type="Proteomes" id="UP000094598"/>
    </source>
</evidence>
<name>A0AAC9MSP8_NEOTH</name>
<dbReference type="FunFam" id="3.40.50.1220:FF:000001">
    <property type="entry name" value="Electron transfer flavoprotein, alpha subunit"/>
    <property type="match status" value="1"/>
</dbReference>
<dbReference type="InterPro" id="IPR033947">
    <property type="entry name" value="ETF_alpha_N"/>
</dbReference>
<evidence type="ECO:0000313" key="6">
    <source>
        <dbReference type="EMBL" id="AOQ22558.1"/>
    </source>
</evidence>
<evidence type="ECO:0000256" key="1">
    <source>
        <dbReference type="ARBA" id="ARBA00005817"/>
    </source>
</evidence>
<keyword evidence="7" id="KW-0560">Oxidoreductase</keyword>
<protein>
    <submittedName>
        <fullName evidence="6">Acryloyl-CoA reductase electron transfer subunit beta</fullName>
    </submittedName>
    <submittedName>
        <fullName evidence="7">Caffeyl-CoA reductase-Etf complex subunit CarE</fullName>
        <ecNumber evidence="7">1.3.1.108</ecNumber>
    </submittedName>
</protein>
<dbReference type="GO" id="GO:0009055">
    <property type="term" value="F:electron transfer activity"/>
    <property type="evidence" value="ECO:0007669"/>
    <property type="project" value="InterPro"/>
</dbReference>
<dbReference type="InterPro" id="IPR029035">
    <property type="entry name" value="DHS-like_NAD/FAD-binding_dom"/>
</dbReference>
<dbReference type="RefSeq" id="WP_069587690.1">
    <property type="nucleotide sequence ID" value="NZ_CP017019.1"/>
</dbReference>
<reference evidence="7 9" key="2">
    <citation type="submission" date="2019-05" db="EMBL/GenBank/DDBJ databases">
        <title>Genome sequence of Moorella thermoacetica ATCC 33924.</title>
        <authorList>
            <person name="Poehlein A."/>
            <person name="Bengelsdorf F.R."/>
            <person name="Duerre P."/>
            <person name="Daniel R."/>
        </authorList>
    </citation>
    <scope>NUCLEOTIDE SEQUENCE [LARGE SCALE GENOMIC DNA]</scope>
    <source>
        <strain evidence="7 9">ATCC 33924</strain>
    </source>
</reference>
<evidence type="ECO:0000259" key="5">
    <source>
        <dbReference type="SMART" id="SM00893"/>
    </source>
</evidence>
<evidence type="ECO:0000256" key="3">
    <source>
        <dbReference type="ARBA" id="ARBA00022827"/>
    </source>
</evidence>
<dbReference type="Pfam" id="PF01012">
    <property type="entry name" value="ETF"/>
    <property type="match status" value="1"/>
</dbReference>
<dbReference type="SUPFAM" id="SSF52402">
    <property type="entry name" value="Adenine nucleotide alpha hydrolases-like"/>
    <property type="match status" value="1"/>
</dbReference>
<feature type="binding site" evidence="4">
    <location>
        <position position="225"/>
    </location>
    <ligand>
        <name>FAD</name>
        <dbReference type="ChEBI" id="CHEBI:57692"/>
    </ligand>
</feature>
<gene>
    <name evidence="6" type="primary">acrA</name>
    <name evidence="7" type="synonym">carE_2</name>
    <name evidence="6" type="ORF">Maut_00063</name>
    <name evidence="7" type="ORF">MTAT_15290</name>
</gene>
<dbReference type="PANTHER" id="PTHR43153:SF1">
    <property type="entry name" value="ELECTRON TRANSFER FLAVOPROTEIN SUBUNIT ALPHA, MITOCHONDRIAL"/>
    <property type="match status" value="1"/>
</dbReference>
<dbReference type="EMBL" id="VCDX01000004">
    <property type="protein sequence ID" value="TYL13197.1"/>
    <property type="molecule type" value="Genomic_DNA"/>
</dbReference>
<reference evidence="6 8" key="1">
    <citation type="submission" date="2016-08" db="EMBL/GenBank/DDBJ databases">
        <title>Moorella thermoacetica DSM 103132.</title>
        <authorList>
            <person name="Jendresen C.B."/>
            <person name="Redl S.M."/>
            <person name="Jensen T.O."/>
            <person name="Nielsen A.T."/>
        </authorList>
    </citation>
    <scope>NUCLEOTIDE SEQUENCE [LARGE SCALE GENOMIC DNA]</scope>
    <source>
        <strain evidence="6 8">DSM 103132</strain>
    </source>
</reference>
<evidence type="ECO:0000256" key="2">
    <source>
        <dbReference type="ARBA" id="ARBA00022630"/>
    </source>
</evidence>
<dbReference type="GO" id="GO:0033539">
    <property type="term" value="P:fatty acid beta-oxidation using acyl-CoA dehydrogenase"/>
    <property type="evidence" value="ECO:0007669"/>
    <property type="project" value="TreeGrafter"/>
</dbReference>
<sequence>MTTVSNAEYRGVWVFIEQVAGEPAPVSWELLGAGRQLADALGVELAGVLLGQGVAGLVSEAWAYGADRVYLVEDPVLGPYRTAPYARALVELVQRYRPEILLLGATSLGRDLSGAVATALGTGLTADCTGLNIDPATRLLEQTRPVFGGNVMATILCQRHRPQMATVRPRVMPLPPRQEGRQGELVRVGIALKEEEALATVLKVIEEKGKAIYLDRAEIIVAGGRGLGSRENLRLLEELAGVLGGTLGASRAAVEAGWLPPEYQVGQTGITVRPKVYFAIGISGAIQHLVGMQNSEVIVAINKDPEAPIFKVATYGIIGDFQEVVPALTEEFRRQLAARSA</sequence>
<comment type="cofactor">
    <cofactor evidence="4">
        <name>FAD</name>
        <dbReference type="ChEBI" id="CHEBI:57692"/>
    </cofactor>
    <text evidence="4">Binds 1 FAD per dimer.</text>
</comment>
<dbReference type="SMART" id="SM00893">
    <property type="entry name" value="ETF"/>
    <property type="match status" value="1"/>
</dbReference>
<dbReference type="SUPFAM" id="SSF52467">
    <property type="entry name" value="DHS-like NAD/FAD-binding domain"/>
    <property type="match status" value="1"/>
</dbReference>
<dbReference type="InterPro" id="IPR014729">
    <property type="entry name" value="Rossmann-like_a/b/a_fold"/>
</dbReference>
<dbReference type="PANTHER" id="PTHR43153">
    <property type="entry name" value="ELECTRON TRANSFER FLAVOPROTEIN ALPHA"/>
    <property type="match status" value="1"/>
</dbReference>
<dbReference type="EC" id="1.3.1.108" evidence="7"/>
<dbReference type="InterPro" id="IPR014730">
    <property type="entry name" value="ETF_a/b_N"/>
</dbReference>
<dbReference type="GO" id="GO:0050660">
    <property type="term" value="F:flavin adenine dinucleotide binding"/>
    <property type="evidence" value="ECO:0007669"/>
    <property type="project" value="InterPro"/>
</dbReference>
<dbReference type="InterPro" id="IPR001308">
    <property type="entry name" value="ETF_a/FixB"/>
</dbReference>
<accession>A0AAC9MSP8</accession>
<proteinExistence type="inferred from homology"/>
<keyword evidence="9" id="KW-1185">Reference proteome</keyword>
<dbReference type="Pfam" id="PF00766">
    <property type="entry name" value="ETF_alpha"/>
    <property type="match status" value="1"/>
</dbReference>
<dbReference type="Proteomes" id="UP000094598">
    <property type="component" value="Chromosome"/>
</dbReference>
<evidence type="ECO:0000313" key="7">
    <source>
        <dbReference type="EMBL" id="TYL13197.1"/>
    </source>
</evidence>
<evidence type="ECO:0000313" key="9">
    <source>
        <dbReference type="Proteomes" id="UP000322283"/>
    </source>
</evidence>
<dbReference type="CDD" id="cd01715">
    <property type="entry name" value="ETF_alpha"/>
    <property type="match status" value="1"/>
</dbReference>
<feature type="domain" description="Electron transfer flavoprotein alpha/beta-subunit N-terminal" evidence="5">
    <location>
        <begin position="12"/>
        <end position="201"/>
    </location>
</feature>
<dbReference type="AlphaFoldDB" id="A0AAC9MSP8"/>
<evidence type="ECO:0000256" key="4">
    <source>
        <dbReference type="PIRSR" id="PIRSR000089-1"/>
    </source>
</evidence>
<comment type="similarity">
    <text evidence="1">Belongs to the ETF alpha-subunit/FixB family.</text>
</comment>
<organism evidence="6 8">
    <name type="scientific">Neomoorella thermoacetica</name>
    <name type="common">Clostridium thermoaceticum</name>
    <dbReference type="NCBI Taxonomy" id="1525"/>
    <lineage>
        <taxon>Bacteria</taxon>
        <taxon>Bacillati</taxon>
        <taxon>Bacillota</taxon>
        <taxon>Clostridia</taxon>
        <taxon>Neomoorellales</taxon>
        <taxon>Neomoorellaceae</taxon>
        <taxon>Neomoorella</taxon>
    </lineage>
</organism>
<dbReference type="InterPro" id="IPR014731">
    <property type="entry name" value="ETF_asu_C"/>
</dbReference>
<dbReference type="EMBL" id="CP017019">
    <property type="protein sequence ID" value="AOQ22558.1"/>
    <property type="molecule type" value="Genomic_DNA"/>
</dbReference>
<dbReference type="PIRSF" id="PIRSF000089">
    <property type="entry name" value="Electra_flavoP_a"/>
    <property type="match status" value="1"/>
</dbReference>
<feature type="binding site" evidence="4">
    <location>
        <begin position="281"/>
        <end position="288"/>
    </location>
    <ligand>
        <name>FAD</name>
        <dbReference type="ChEBI" id="CHEBI:57692"/>
    </ligand>
</feature>
<keyword evidence="2" id="KW-0285">Flavoprotein</keyword>
<dbReference type="GO" id="GO:0016491">
    <property type="term" value="F:oxidoreductase activity"/>
    <property type="evidence" value="ECO:0007669"/>
    <property type="project" value="UniProtKB-KW"/>
</dbReference>
<dbReference type="Proteomes" id="UP000322283">
    <property type="component" value="Unassembled WGS sequence"/>
</dbReference>